<dbReference type="EMBL" id="VWNA01000001">
    <property type="protein sequence ID" value="MQT11459.1"/>
    <property type="molecule type" value="Genomic_DNA"/>
</dbReference>
<dbReference type="Proteomes" id="UP000332515">
    <property type="component" value="Unassembled WGS sequence"/>
</dbReference>
<evidence type="ECO:0000256" key="2">
    <source>
        <dbReference type="SAM" id="Phobius"/>
    </source>
</evidence>
<reference evidence="3 4" key="1">
    <citation type="submission" date="2019-09" db="EMBL/GenBank/DDBJ databases">
        <title>Segnochrobactrum spirostomi gen. nov., sp. nov., isolated from the ciliate Spirostomum cf. yagiui and description of a novel family, Segnochrobactraceae fam. nov. within the order Rhizobiales of the class Alphaproteobacteria.</title>
        <authorList>
            <person name="Akter S."/>
            <person name="Shazib S.U.A."/>
            <person name="Shin M.K."/>
        </authorList>
    </citation>
    <scope>NUCLEOTIDE SEQUENCE [LARGE SCALE GENOMIC DNA]</scope>
    <source>
        <strain evidence="3 4">Sp-1</strain>
    </source>
</reference>
<keyword evidence="4" id="KW-1185">Reference proteome</keyword>
<gene>
    <name evidence="3" type="ORF">F0357_01965</name>
</gene>
<feature type="region of interest" description="Disordered" evidence="1">
    <location>
        <begin position="83"/>
        <end position="112"/>
    </location>
</feature>
<evidence type="ECO:0000313" key="4">
    <source>
        <dbReference type="Proteomes" id="UP000332515"/>
    </source>
</evidence>
<organism evidence="3 4">
    <name type="scientific">Segnochrobactrum spirostomi</name>
    <dbReference type="NCBI Taxonomy" id="2608987"/>
    <lineage>
        <taxon>Bacteria</taxon>
        <taxon>Pseudomonadati</taxon>
        <taxon>Pseudomonadota</taxon>
        <taxon>Alphaproteobacteria</taxon>
        <taxon>Hyphomicrobiales</taxon>
        <taxon>Segnochrobactraceae</taxon>
        <taxon>Segnochrobactrum</taxon>
    </lineage>
</organism>
<protein>
    <submittedName>
        <fullName evidence="3">Uncharacterized protein</fullName>
    </submittedName>
</protein>
<dbReference type="AlphaFoldDB" id="A0A6A7Y0H3"/>
<name>A0A6A7Y0H3_9HYPH</name>
<sequence length="112" mass="12109">MTDSDEIGTQRVSWLGRHIYLNNGVLLLSMIAIVLIALWDGRADALRSAKTSTENLQEMVASAVDNYLAMGAFVVDMTASEISTSNDPSPDAGARRAMRLQSALGQMRGPRP</sequence>
<keyword evidence="2" id="KW-0812">Transmembrane</keyword>
<comment type="caution">
    <text evidence="3">The sequence shown here is derived from an EMBL/GenBank/DDBJ whole genome shotgun (WGS) entry which is preliminary data.</text>
</comment>
<keyword evidence="2" id="KW-0472">Membrane</keyword>
<evidence type="ECO:0000256" key="1">
    <source>
        <dbReference type="SAM" id="MobiDB-lite"/>
    </source>
</evidence>
<dbReference type="RefSeq" id="WP_153478160.1">
    <property type="nucleotide sequence ID" value="NZ_VWNA01000001.1"/>
</dbReference>
<keyword evidence="2" id="KW-1133">Transmembrane helix</keyword>
<evidence type="ECO:0000313" key="3">
    <source>
        <dbReference type="EMBL" id="MQT11459.1"/>
    </source>
</evidence>
<proteinExistence type="predicted"/>
<accession>A0A6A7Y0H3</accession>
<feature type="transmembrane region" description="Helical" evidence="2">
    <location>
        <begin position="20"/>
        <end position="39"/>
    </location>
</feature>